<evidence type="ECO:0000256" key="3">
    <source>
        <dbReference type="ARBA" id="ARBA00022723"/>
    </source>
</evidence>
<comment type="catalytic activity">
    <reaction evidence="4">
        <text>N-(5-phospho-beta-D-ribosyl)anthranilate + diphosphate = 5-phospho-alpha-D-ribose 1-diphosphate + anthranilate</text>
        <dbReference type="Rhea" id="RHEA:11768"/>
        <dbReference type="ChEBI" id="CHEBI:16567"/>
        <dbReference type="ChEBI" id="CHEBI:18277"/>
        <dbReference type="ChEBI" id="CHEBI:33019"/>
        <dbReference type="ChEBI" id="CHEBI:58017"/>
        <dbReference type="EC" id="2.4.2.18"/>
    </reaction>
</comment>
<dbReference type="STRING" id="319225.Plut_1143"/>
<evidence type="ECO:0000256" key="4">
    <source>
        <dbReference type="HAMAP-Rule" id="MF_00211"/>
    </source>
</evidence>
<feature type="binding site" evidence="4">
    <location>
        <position position="242"/>
    </location>
    <ligand>
        <name>Mg(2+)</name>
        <dbReference type="ChEBI" id="CHEBI:18420"/>
        <label>1</label>
    </ligand>
</feature>
<comment type="pathway">
    <text evidence="4">Amino-acid biosynthesis; L-tryptophan biosynthesis; L-tryptophan from chorismate: step 2/5.</text>
</comment>
<proteinExistence type="inferred from homology"/>
<dbReference type="Gene3D" id="1.20.970.10">
    <property type="entry name" value="Transferase, Pyrimidine Nucleoside Phosphorylase, Chain C"/>
    <property type="match status" value="1"/>
</dbReference>
<keyword evidence="4" id="KW-0028">Amino-acid biosynthesis</keyword>
<dbReference type="GO" id="GO:0005829">
    <property type="term" value="C:cytosol"/>
    <property type="evidence" value="ECO:0007669"/>
    <property type="project" value="TreeGrafter"/>
</dbReference>
<accession>Q3B3S6</accession>
<comment type="subunit">
    <text evidence="4">Homodimer.</text>
</comment>
<dbReference type="SUPFAM" id="SSF52418">
    <property type="entry name" value="Nucleoside phosphorylase/phosphoribosyltransferase catalytic domain"/>
    <property type="match status" value="1"/>
</dbReference>
<dbReference type="OrthoDB" id="9806430at2"/>
<keyword evidence="4" id="KW-0822">Tryptophan biosynthesis</keyword>
<keyword evidence="2 4" id="KW-0808">Transferase</keyword>
<feature type="binding site" evidence="4">
    <location>
        <position position="102"/>
    </location>
    <ligand>
        <name>Mg(2+)</name>
        <dbReference type="ChEBI" id="CHEBI:18420"/>
        <label>1</label>
    </ligand>
</feature>
<comment type="caution">
    <text evidence="4">Lacks conserved residue(s) required for the propagation of feature annotation.</text>
</comment>
<dbReference type="InterPro" id="IPR000312">
    <property type="entry name" value="Glycosyl_Trfase_fam3"/>
</dbReference>
<dbReference type="RefSeq" id="WP_011357877.1">
    <property type="nucleotide sequence ID" value="NC_007512.1"/>
</dbReference>
<keyword evidence="3 4" id="KW-0479">Metal-binding</keyword>
<dbReference type="eggNOG" id="COG0547">
    <property type="taxonomic scope" value="Bacteria"/>
</dbReference>
<feature type="domain" description="Glycosyl transferase family 3" evidence="5">
    <location>
        <begin position="84"/>
        <end position="342"/>
    </location>
</feature>
<keyword evidence="4" id="KW-0057">Aromatic amino acid biosynthesis</keyword>
<dbReference type="EMBL" id="CP000096">
    <property type="protein sequence ID" value="ABB24005.1"/>
    <property type="molecule type" value="Genomic_DNA"/>
</dbReference>
<dbReference type="Gene3D" id="3.40.1030.10">
    <property type="entry name" value="Nucleoside phosphorylase/phosphoribosyltransferase catalytic domain"/>
    <property type="match status" value="1"/>
</dbReference>
<dbReference type="Proteomes" id="UP000002709">
    <property type="component" value="Chromosome"/>
</dbReference>
<keyword evidence="1 4" id="KW-0328">Glycosyltransferase</keyword>
<dbReference type="Pfam" id="PF02885">
    <property type="entry name" value="Glycos_trans_3N"/>
    <property type="match status" value="1"/>
</dbReference>
<comment type="cofactor">
    <cofactor evidence="4">
        <name>Mg(2+)</name>
        <dbReference type="ChEBI" id="CHEBI:18420"/>
    </cofactor>
    <text evidence="4">Binds 2 magnesium ions per monomer.</text>
</comment>
<feature type="domain" description="Glycosyl transferase family 3 N-terminal" evidence="6">
    <location>
        <begin position="13"/>
        <end position="69"/>
    </location>
</feature>
<dbReference type="InterPro" id="IPR017459">
    <property type="entry name" value="Glycosyl_Trfase_fam3_N_dom"/>
</dbReference>
<evidence type="ECO:0000256" key="2">
    <source>
        <dbReference type="ARBA" id="ARBA00022679"/>
    </source>
</evidence>
<reference evidence="8" key="1">
    <citation type="submission" date="2005-08" db="EMBL/GenBank/DDBJ databases">
        <title>Complete sequence of Pelodictyon luteolum DSM 273.</title>
        <authorList>
            <consortium name="US DOE Joint Genome Institute"/>
            <person name="Copeland A."/>
            <person name="Lucas S."/>
            <person name="Lapidus A."/>
            <person name="Barry K."/>
            <person name="Detter J.C."/>
            <person name="Glavina T."/>
            <person name="Hammon N."/>
            <person name="Israni S."/>
            <person name="Pitluck S."/>
            <person name="Bryant D."/>
            <person name="Schmutz J."/>
            <person name="Larimer F."/>
            <person name="Land M."/>
            <person name="Kyrpides N."/>
            <person name="Ivanova N."/>
            <person name="Richardson P."/>
        </authorList>
    </citation>
    <scope>NUCLEOTIDE SEQUENCE [LARGE SCALE GENOMIC DNA]</scope>
    <source>
        <strain evidence="8">DSM 273 / BCRC 81028 / 2530</strain>
    </source>
</reference>
<dbReference type="HAMAP" id="MF_00211">
    <property type="entry name" value="TrpD"/>
    <property type="match status" value="1"/>
</dbReference>
<dbReference type="NCBIfam" id="TIGR01245">
    <property type="entry name" value="trpD"/>
    <property type="match status" value="1"/>
</dbReference>
<feature type="binding site" evidence="4">
    <location>
        <position position="90"/>
    </location>
    <ligand>
        <name>5-phospho-alpha-D-ribose 1-diphosphate</name>
        <dbReference type="ChEBI" id="CHEBI:58017"/>
    </ligand>
</feature>
<evidence type="ECO:0000256" key="1">
    <source>
        <dbReference type="ARBA" id="ARBA00022676"/>
    </source>
</evidence>
<feature type="binding site" evidence="4">
    <location>
        <position position="241"/>
    </location>
    <ligand>
        <name>Mg(2+)</name>
        <dbReference type="ChEBI" id="CHEBI:18420"/>
        <label>2</label>
    </ligand>
</feature>
<evidence type="ECO:0000313" key="7">
    <source>
        <dbReference type="EMBL" id="ABB24005.1"/>
    </source>
</evidence>
<comment type="similarity">
    <text evidence="4">Belongs to the anthranilate phosphoribosyltransferase family.</text>
</comment>
<dbReference type="KEGG" id="plt:Plut_1143"/>
<evidence type="ECO:0000313" key="8">
    <source>
        <dbReference type="Proteomes" id="UP000002709"/>
    </source>
</evidence>
<comment type="function">
    <text evidence="4">Catalyzes the transfer of the phosphoribosyl group of 5-phosphorylribose-1-pyrophosphate (PRPP) to anthranilate to yield N-(5'-phosphoribosyl)-anthranilate (PRA).</text>
</comment>
<dbReference type="GO" id="GO:0000287">
    <property type="term" value="F:magnesium ion binding"/>
    <property type="evidence" value="ECO:0007669"/>
    <property type="project" value="UniProtKB-UniRule"/>
</dbReference>
<dbReference type="EC" id="2.4.2.18" evidence="4"/>
<feature type="binding site" evidence="4">
    <location>
        <begin position="100"/>
        <end position="103"/>
    </location>
    <ligand>
        <name>5-phospho-alpha-D-ribose 1-diphosphate</name>
        <dbReference type="ChEBI" id="CHEBI:58017"/>
    </ligand>
</feature>
<dbReference type="InterPro" id="IPR035902">
    <property type="entry name" value="Nuc_phospho_transferase"/>
</dbReference>
<name>Q3B3S6_CHLL3</name>
<dbReference type="AlphaFoldDB" id="Q3B3S6"/>
<dbReference type="PANTHER" id="PTHR43285:SF2">
    <property type="entry name" value="ANTHRANILATE PHOSPHORIBOSYLTRANSFERASE"/>
    <property type="match status" value="1"/>
</dbReference>
<feature type="binding site" evidence="4">
    <location>
        <begin position="118"/>
        <end position="126"/>
    </location>
    <ligand>
        <name>5-phospho-alpha-D-ribose 1-diphosphate</name>
        <dbReference type="ChEBI" id="CHEBI:58017"/>
    </ligand>
</feature>
<evidence type="ECO:0000259" key="5">
    <source>
        <dbReference type="Pfam" id="PF00591"/>
    </source>
</evidence>
<keyword evidence="4" id="KW-0460">Magnesium</keyword>
<feature type="binding site" evidence="4">
    <location>
        <position position="98"/>
    </location>
    <ligand>
        <name>5-phospho-alpha-D-ribose 1-diphosphate</name>
        <dbReference type="ChEBI" id="CHEBI:58017"/>
    </ligand>
</feature>
<keyword evidence="8" id="KW-1185">Reference proteome</keyword>
<sequence>MENEQRLREFGKLITAVAGGHIMDREESREAYRQVILNLQPELQQGAFLAAHLMRGPTTGELSGAWDALDCHDTLKIDVDLVGPVCDIVGTGSDRLKTLNCSSPAALIAAACGLPIAKKGARLVTGVSGASDIFEALGVDLDHPLERAAQSLRHAGICYLPGEAFLQSGWARLIRSMRFTSAFNILGPLTRPCRQNNCAVIGAYAPAVSVQMVEILRDIGMAAALSPYGTAAGFDPAFGIDEFSLSGPTRVVELRDGSITHYEVTPEDFGMKTVPFECIASRSTARENAATVLAVLEGLEGGAAADFFCMNAAAALYVSGIASSYREGGDKARHALESGAAYEKFEALRQYQGRDVFMSNESR</sequence>
<dbReference type="SUPFAM" id="SSF47648">
    <property type="entry name" value="Nucleoside phosphorylase/phosphoribosyltransferase N-terminal domain"/>
    <property type="match status" value="1"/>
</dbReference>
<dbReference type="InterPro" id="IPR005940">
    <property type="entry name" value="Anthranilate_Pribosyl_Tfrase"/>
</dbReference>
<organism evidence="7 8">
    <name type="scientific">Chlorobium luteolum (strain DSM 273 / BCRC 81028 / 2530)</name>
    <name type="common">Pelodictyon luteolum</name>
    <dbReference type="NCBI Taxonomy" id="319225"/>
    <lineage>
        <taxon>Bacteria</taxon>
        <taxon>Pseudomonadati</taxon>
        <taxon>Chlorobiota</taxon>
        <taxon>Chlorobiia</taxon>
        <taxon>Chlorobiales</taxon>
        <taxon>Chlorobiaceae</taxon>
        <taxon>Chlorobium/Pelodictyon group</taxon>
        <taxon>Pelodictyon</taxon>
    </lineage>
</organism>
<protein>
    <recommendedName>
        <fullName evidence="4">Anthranilate phosphoribosyltransferase</fullName>
        <ecNumber evidence="4">2.4.2.18</ecNumber>
    </recommendedName>
</protein>
<evidence type="ECO:0000259" key="6">
    <source>
        <dbReference type="Pfam" id="PF02885"/>
    </source>
</evidence>
<dbReference type="Pfam" id="PF00591">
    <property type="entry name" value="Glycos_transf_3"/>
    <property type="match status" value="1"/>
</dbReference>
<feature type="binding site" evidence="4">
    <location>
        <position position="242"/>
    </location>
    <ligand>
        <name>Mg(2+)</name>
        <dbReference type="ChEBI" id="CHEBI:18420"/>
        <label>2</label>
    </ligand>
</feature>
<dbReference type="InterPro" id="IPR036320">
    <property type="entry name" value="Glycosyl_Trfase_fam3_N_dom_sf"/>
</dbReference>
<dbReference type="PANTHER" id="PTHR43285">
    <property type="entry name" value="ANTHRANILATE PHOSPHORIBOSYLTRANSFERASE"/>
    <property type="match status" value="1"/>
</dbReference>
<feature type="binding site" evidence="4">
    <location>
        <position position="90"/>
    </location>
    <ligand>
        <name>anthranilate</name>
        <dbReference type="ChEBI" id="CHEBI:16567"/>
        <label>1</label>
    </ligand>
</feature>
<gene>
    <name evidence="4" type="primary">trpD</name>
    <name evidence="7" type="ordered locus">Plut_1143</name>
</gene>
<dbReference type="GO" id="GO:0004048">
    <property type="term" value="F:anthranilate phosphoribosyltransferase activity"/>
    <property type="evidence" value="ECO:0007669"/>
    <property type="project" value="UniProtKB-UniRule"/>
</dbReference>
<dbReference type="GO" id="GO:0000162">
    <property type="term" value="P:L-tryptophan biosynthetic process"/>
    <property type="evidence" value="ECO:0007669"/>
    <property type="project" value="UniProtKB-UniRule"/>
</dbReference>
<feature type="binding site" evidence="4">
    <location>
        <position position="130"/>
    </location>
    <ligand>
        <name>5-phospho-alpha-D-ribose 1-diphosphate</name>
        <dbReference type="ChEBI" id="CHEBI:58017"/>
    </ligand>
</feature>
<dbReference type="HOGENOM" id="CLU_034315_3_0_10"/>